<dbReference type="Pfam" id="PF00571">
    <property type="entry name" value="CBS"/>
    <property type="match status" value="2"/>
</dbReference>
<keyword evidence="1 2" id="KW-0129">CBS domain</keyword>
<sequence>MHSHIPINTLTAPSVVLELIYRLKIRDAMTRNVLTVAPETSLREIQAIMKDSSITGVPVVDGRRLAGIVSMDDIIHALENGAMHERADAHMTRRLIVLEDDMPLSFGISYFDKYSFGRFPVVSQQKELVGIITNRDITNSLIVEMNKELEELEKQVLSQNPILPPDTIHREYIVRKYDYQNAGRVSTEIKKLLKSKQIDRKTVRRISVAAYELEMNQVNHSDGGRMLCSFHDDRVAIQAIDRGPGIDDVDAALQEGFSTANDWIRSLGFGAGMGLPNARRVSDEFTITSEKSTGTTVSVVIYIPEQQAQEE</sequence>
<dbReference type="eggNOG" id="COG2524">
    <property type="taxonomic scope" value="Bacteria"/>
</dbReference>
<dbReference type="SUPFAM" id="SSF54631">
    <property type="entry name" value="CBS-domain pair"/>
    <property type="match status" value="1"/>
</dbReference>
<dbReference type="Proteomes" id="UP000007383">
    <property type="component" value="Chromosome"/>
</dbReference>
<dbReference type="KEGG" id="sfc:Spiaf_2401"/>
<dbReference type="PATRIC" id="fig|889378.3.peg.2375"/>
<dbReference type="Gene3D" id="3.30.565.10">
    <property type="entry name" value="Histidine kinase-like ATPase, C-terminal domain"/>
    <property type="match status" value="1"/>
</dbReference>
<evidence type="ECO:0000313" key="5">
    <source>
        <dbReference type="Proteomes" id="UP000007383"/>
    </source>
</evidence>
<dbReference type="RefSeq" id="WP_014456414.1">
    <property type="nucleotide sequence ID" value="NC_017098.1"/>
</dbReference>
<organism evidence="4 5">
    <name type="scientific">Spirochaeta africana (strain ATCC 700263 / DSM 8902 / Z-7692)</name>
    <dbReference type="NCBI Taxonomy" id="889378"/>
    <lineage>
        <taxon>Bacteria</taxon>
        <taxon>Pseudomonadati</taxon>
        <taxon>Spirochaetota</taxon>
        <taxon>Spirochaetia</taxon>
        <taxon>Spirochaetales</taxon>
        <taxon>Spirochaetaceae</taxon>
        <taxon>Spirochaeta</taxon>
    </lineage>
</organism>
<name>H9ULN9_SPIAZ</name>
<dbReference type="EMBL" id="CP003282">
    <property type="protein sequence ID" value="AFG38432.1"/>
    <property type="molecule type" value="Genomic_DNA"/>
</dbReference>
<dbReference type="eggNOG" id="COG2172">
    <property type="taxonomic scope" value="Bacteria"/>
</dbReference>
<dbReference type="InterPro" id="IPR000644">
    <property type="entry name" value="CBS_dom"/>
</dbReference>
<dbReference type="AlphaFoldDB" id="H9ULN9"/>
<feature type="domain" description="CBS" evidence="3">
    <location>
        <begin position="29"/>
        <end position="86"/>
    </location>
</feature>
<gene>
    <name evidence="4" type="ordered locus">Spiaf_2401</name>
</gene>
<feature type="domain" description="CBS" evidence="3">
    <location>
        <begin position="91"/>
        <end position="148"/>
    </location>
</feature>
<keyword evidence="5" id="KW-1185">Reference proteome</keyword>
<dbReference type="SMART" id="SM00116">
    <property type="entry name" value="CBS"/>
    <property type="match status" value="2"/>
</dbReference>
<dbReference type="PANTHER" id="PTHR43080">
    <property type="entry name" value="CBS DOMAIN-CONTAINING PROTEIN CBSX3, MITOCHONDRIAL"/>
    <property type="match status" value="1"/>
</dbReference>
<evidence type="ECO:0000256" key="2">
    <source>
        <dbReference type="PROSITE-ProRule" id="PRU00703"/>
    </source>
</evidence>
<dbReference type="Pfam" id="PF02518">
    <property type="entry name" value="HATPase_c"/>
    <property type="match status" value="1"/>
</dbReference>
<protein>
    <submittedName>
        <fullName evidence="4">Putative transcriptional regulator, contains C-terminal CBS domains</fullName>
    </submittedName>
</protein>
<evidence type="ECO:0000256" key="1">
    <source>
        <dbReference type="ARBA" id="ARBA00023122"/>
    </source>
</evidence>
<proteinExistence type="predicted"/>
<dbReference type="STRING" id="889378.Spiaf_2401"/>
<dbReference type="InterPro" id="IPR051257">
    <property type="entry name" value="Diverse_CBS-Domain"/>
</dbReference>
<dbReference type="InterPro" id="IPR036890">
    <property type="entry name" value="HATPase_C_sf"/>
</dbReference>
<dbReference type="Gene3D" id="3.10.580.10">
    <property type="entry name" value="CBS-domain"/>
    <property type="match status" value="1"/>
</dbReference>
<dbReference type="SUPFAM" id="SSF55874">
    <property type="entry name" value="ATPase domain of HSP90 chaperone/DNA topoisomerase II/histidine kinase"/>
    <property type="match status" value="1"/>
</dbReference>
<evidence type="ECO:0000313" key="4">
    <source>
        <dbReference type="EMBL" id="AFG38432.1"/>
    </source>
</evidence>
<accession>H9ULN9</accession>
<dbReference type="PANTHER" id="PTHR43080:SF2">
    <property type="entry name" value="CBS DOMAIN-CONTAINING PROTEIN"/>
    <property type="match status" value="1"/>
</dbReference>
<dbReference type="InterPro" id="IPR046342">
    <property type="entry name" value="CBS_dom_sf"/>
</dbReference>
<dbReference type="InterPro" id="IPR003594">
    <property type="entry name" value="HATPase_dom"/>
</dbReference>
<dbReference type="OrthoDB" id="9797578at2"/>
<reference evidence="5" key="1">
    <citation type="journal article" date="2013" name="Stand. Genomic Sci.">
        <title>Complete genome sequence of the halophilic bacterium Spirochaeta africana type strain (Z-7692(T)) from the alkaline Lake Magadi in the East African Rift.</title>
        <authorList>
            <person name="Liolos K."/>
            <person name="Abt B."/>
            <person name="Scheuner C."/>
            <person name="Teshima H."/>
            <person name="Held B."/>
            <person name="Lapidus A."/>
            <person name="Nolan M."/>
            <person name="Lucas S."/>
            <person name="Deshpande S."/>
            <person name="Cheng J.F."/>
            <person name="Tapia R."/>
            <person name="Goodwin L.A."/>
            <person name="Pitluck S."/>
            <person name="Pagani I."/>
            <person name="Ivanova N."/>
            <person name="Mavromatis K."/>
            <person name="Mikhailova N."/>
            <person name="Huntemann M."/>
            <person name="Pati A."/>
            <person name="Chen A."/>
            <person name="Palaniappan K."/>
            <person name="Land M."/>
            <person name="Rohde M."/>
            <person name="Tindall B.J."/>
            <person name="Detter J.C."/>
            <person name="Goker M."/>
            <person name="Bristow J."/>
            <person name="Eisen J.A."/>
            <person name="Markowitz V."/>
            <person name="Hugenholtz P."/>
            <person name="Woyke T."/>
            <person name="Klenk H.P."/>
            <person name="Kyrpides N.C."/>
        </authorList>
    </citation>
    <scope>NUCLEOTIDE SEQUENCE</scope>
    <source>
        <strain evidence="5">ATCC 700263 / DSM 8902 / Z-7692</strain>
    </source>
</reference>
<dbReference type="PROSITE" id="PS51371">
    <property type="entry name" value="CBS"/>
    <property type="match status" value="2"/>
</dbReference>
<dbReference type="HOGENOM" id="CLU_926298_0_0_12"/>
<evidence type="ECO:0000259" key="3">
    <source>
        <dbReference type="PROSITE" id="PS51371"/>
    </source>
</evidence>